<dbReference type="Proteomes" id="UP000182077">
    <property type="component" value="Unassembled WGS sequence"/>
</dbReference>
<accession>A0A1L8TNW3</accession>
<gene>
    <name evidence="1" type="ORF">RV04_GL001791</name>
</gene>
<dbReference type="AlphaFoldDB" id="A0A1L8TNW3"/>
<dbReference type="STRING" id="249189.RV04_GL001791"/>
<organism evidence="1 2">
    <name type="scientific">Enterococcus hermanniensis</name>
    <dbReference type="NCBI Taxonomy" id="249189"/>
    <lineage>
        <taxon>Bacteria</taxon>
        <taxon>Bacillati</taxon>
        <taxon>Bacillota</taxon>
        <taxon>Bacilli</taxon>
        <taxon>Lactobacillales</taxon>
        <taxon>Enterococcaceae</taxon>
        <taxon>Enterococcus</taxon>
    </lineage>
</organism>
<evidence type="ECO:0000313" key="2">
    <source>
        <dbReference type="Proteomes" id="UP000182077"/>
    </source>
</evidence>
<sequence length="464" mass="54490">MFMILMLKDALKNSLSKDNIRINVEKYLQEGFMAEQSSQEIKSKVLLFQRYLNLIADDSSSDITIRITKENEDLSEKYVLLIVRDGVEVIFDINRISLDEILLGSVEGYQEKIEVIGDIISILMNEKYLKNYTEINENLNSDQPNDMQKVYLKNFTNNFNTWNFFENIRLPDLSNTKRMVSIIVDSLKDFQVKMEPVIQTMKIMTESISKAISSIDFEGWVKNMKEAEKRKLSRFLQYDWYFPIFLLEDLPIIFEFESASEANRTAIELLNDFKVEHGYDLNDFIPKSLKTYKELIQIDYLLNVQMYKTTVIYCLERIESRIKQMQQNENSKIQYSKLKVGKGGYDYYMNVLKEESDYLDELVSKITIDQKVHLFDRFVEGMEYKNEQGEYPLNRNLFLHGFVDDSEVNEIMAKKAILAYGFFESLFLLKYKPKEKIRRVNGKSGRAVSLADSNSCKRRGFSTI</sequence>
<reference evidence="1 2" key="1">
    <citation type="submission" date="2014-12" db="EMBL/GenBank/DDBJ databases">
        <title>Draft genome sequences of 29 type strains of Enterococci.</title>
        <authorList>
            <person name="Zhong Z."/>
            <person name="Sun Z."/>
            <person name="Liu W."/>
            <person name="Zhang W."/>
            <person name="Zhang H."/>
        </authorList>
    </citation>
    <scope>NUCLEOTIDE SEQUENCE [LARGE SCALE GENOMIC DNA]</scope>
    <source>
        <strain evidence="1 2">DSM 17122</strain>
    </source>
</reference>
<proteinExistence type="predicted"/>
<name>A0A1L8TNW3_9ENTE</name>
<comment type="caution">
    <text evidence="1">The sequence shown here is derived from an EMBL/GenBank/DDBJ whole genome shotgun (WGS) entry which is preliminary data.</text>
</comment>
<dbReference type="EMBL" id="JXKQ01000004">
    <property type="protein sequence ID" value="OJG46025.1"/>
    <property type="molecule type" value="Genomic_DNA"/>
</dbReference>
<protein>
    <submittedName>
        <fullName evidence="1">Uncharacterized protein</fullName>
    </submittedName>
</protein>
<evidence type="ECO:0000313" key="1">
    <source>
        <dbReference type="EMBL" id="OJG46025.1"/>
    </source>
</evidence>
<keyword evidence="2" id="KW-1185">Reference proteome</keyword>